<dbReference type="NCBIfam" id="NF006560">
    <property type="entry name" value="PRK09061.1"/>
    <property type="match status" value="1"/>
</dbReference>
<evidence type="ECO:0000313" key="4">
    <source>
        <dbReference type="EMBL" id="MSS42651.1"/>
    </source>
</evidence>
<feature type="domain" description="Copper amine oxidase-like N-terminal" evidence="2">
    <location>
        <begin position="509"/>
        <end position="598"/>
    </location>
</feature>
<evidence type="ECO:0000256" key="1">
    <source>
        <dbReference type="SAM" id="Phobius"/>
    </source>
</evidence>
<dbReference type="InterPro" id="IPR011059">
    <property type="entry name" value="Metal-dep_hydrolase_composite"/>
</dbReference>
<reference evidence="4 5" key="1">
    <citation type="submission" date="2019-08" db="EMBL/GenBank/DDBJ databases">
        <title>In-depth cultivation of the pig gut microbiome towards novel bacterial diversity and tailored functional studies.</title>
        <authorList>
            <person name="Wylensek D."/>
            <person name="Hitch T.C.A."/>
            <person name="Clavel T."/>
        </authorList>
    </citation>
    <scope>NUCLEOTIDE SEQUENCE [LARGE SCALE GENOMIC DNA]</scope>
    <source>
        <strain evidence="4 5">Med78-601-WT-4W-RMD-3</strain>
    </source>
</reference>
<feature type="domain" description="Amidohydrolase 3" evidence="3">
    <location>
        <begin position="355"/>
        <end position="462"/>
    </location>
</feature>
<dbReference type="Gene3D" id="3.20.20.140">
    <property type="entry name" value="Metal-dependent hydrolases"/>
    <property type="match status" value="1"/>
</dbReference>
<evidence type="ECO:0000259" key="2">
    <source>
        <dbReference type="Pfam" id="PF07833"/>
    </source>
</evidence>
<dbReference type="InterPro" id="IPR012854">
    <property type="entry name" value="Cu_amine_oxidase-like_N"/>
</dbReference>
<dbReference type="OrthoDB" id="9775607at2"/>
<keyword evidence="1" id="KW-0812">Transmembrane</keyword>
<feature type="transmembrane region" description="Helical" evidence="1">
    <location>
        <begin position="619"/>
        <end position="637"/>
    </location>
</feature>
<protein>
    <submittedName>
        <fullName evidence="4">Amidohydrolase family protein</fullName>
    </submittedName>
</protein>
<dbReference type="SUPFAM" id="SSF51338">
    <property type="entry name" value="Composite domain of metallo-dependent hydrolases"/>
    <property type="match status" value="1"/>
</dbReference>
<dbReference type="Pfam" id="PF07969">
    <property type="entry name" value="Amidohydro_3"/>
    <property type="match status" value="1"/>
</dbReference>
<dbReference type="PANTHER" id="PTHR11647:SF1">
    <property type="entry name" value="COLLAPSIN RESPONSE MEDIATOR PROTEIN"/>
    <property type="match status" value="1"/>
</dbReference>
<name>A0A844FFA2_9FIRM</name>
<dbReference type="SUPFAM" id="SSF51556">
    <property type="entry name" value="Metallo-dependent hydrolases"/>
    <property type="match status" value="1"/>
</dbReference>
<proteinExistence type="predicted"/>
<dbReference type="InterPro" id="IPR050378">
    <property type="entry name" value="Metallo-dep_Hydrolases_sf"/>
</dbReference>
<dbReference type="InterPro" id="IPR013108">
    <property type="entry name" value="Amidohydro_3"/>
</dbReference>
<keyword evidence="1" id="KW-0472">Membrane</keyword>
<sequence length="642" mass="71703">MRNKQQRGHVIAFILVGILIFNLFPLNLYAEGENTYDIVIKGGTIYNPSTEHELKGYNLGIIGDKIARITMENISGKEEIDASGLVVSPGFIDLISYDPNHVGIRLKVLDGVTSNLAMHGGTDDAENWYRIWSKNKVITNFGASSFVTRHRWPIIGQNVDATIENEEDINKIVEDVRKNIEAGALGISFSLEYVPGVKNEIIPLLNLAKELNAPTFFHLRYSDEKNGLKGIEEVVNYGKKTGAPIHIMHINSTGGTFHMDKALEMVNDAKNEGLDITTCVYPYDFWATYIDSARFRPGWQDRFKISYENLQIGGTDIRITEDTFDKYRSQHLLVAAHGSLPEDELIMSLKDPEIMIGSDTIIEPSGNNHPRGSGTYSRLFGRYVREKQVLSMMDAIKKTSYLPAKRMEDIAPSMKNKGRIEVGSDADITIFNPDTIIDKSTVKESDMPSEGVEYVIVNGVVVKNSDGIVEGVYPGRPIKSYFAGGIPENKPIDFSLNINDKAGDLKNVYKVNDETYISIKELSTALDLNIKDDKDGNINLNDSLNIKIGNRKAVLKNKDINLKTEPIIYKGNVYINSSDLDTILNDKYNIDISNNTVSLKYKEEESSEKPSTSDNNKKTYLGISAFSILLIAFVLTLDKNKK</sequence>
<accession>A0A844FFA2</accession>
<dbReference type="Proteomes" id="UP000462760">
    <property type="component" value="Unassembled WGS sequence"/>
</dbReference>
<dbReference type="RefSeq" id="WP_154482776.1">
    <property type="nucleotide sequence ID" value="NZ_VULR01000002.1"/>
</dbReference>
<comment type="caution">
    <text evidence="4">The sequence shown here is derived from an EMBL/GenBank/DDBJ whole genome shotgun (WGS) entry which is preliminary data.</text>
</comment>
<dbReference type="InterPro" id="IPR032466">
    <property type="entry name" value="Metal_Hydrolase"/>
</dbReference>
<dbReference type="Pfam" id="PF07833">
    <property type="entry name" value="Cu_amine_oxidN1"/>
    <property type="match status" value="1"/>
</dbReference>
<evidence type="ECO:0000313" key="5">
    <source>
        <dbReference type="Proteomes" id="UP000462760"/>
    </source>
</evidence>
<organism evidence="4 5">
    <name type="scientific">Anaerosalibacter bizertensis</name>
    <dbReference type="NCBI Taxonomy" id="932217"/>
    <lineage>
        <taxon>Bacteria</taxon>
        <taxon>Bacillati</taxon>
        <taxon>Bacillota</taxon>
        <taxon>Tissierellia</taxon>
        <taxon>Tissierellales</taxon>
        <taxon>Sporanaerobacteraceae</taxon>
        <taxon>Anaerosalibacter</taxon>
    </lineage>
</organism>
<evidence type="ECO:0000259" key="3">
    <source>
        <dbReference type="Pfam" id="PF07969"/>
    </source>
</evidence>
<keyword evidence="4" id="KW-0378">Hydrolase</keyword>
<dbReference type="AlphaFoldDB" id="A0A844FFA2"/>
<feature type="transmembrane region" description="Helical" evidence="1">
    <location>
        <begin position="12"/>
        <end position="30"/>
    </location>
</feature>
<dbReference type="EMBL" id="VULR01000002">
    <property type="protein sequence ID" value="MSS42651.1"/>
    <property type="molecule type" value="Genomic_DNA"/>
</dbReference>
<gene>
    <name evidence="4" type="ORF">FYJ27_02725</name>
</gene>
<keyword evidence="1" id="KW-1133">Transmembrane helix</keyword>
<dbReference type="GO" id="GO:0016810">
    <property type="term" value="F:hydrolase activity, acting on carbon-nitrogen (but not peptide) bonds"/>
    <property type="evidence" value="ECO:0007669"/>
    <property type="project" value="InterPro"/>
</dbReference>
<dbReference type="PANTHER" id="PTHR11647">
    <property type="entry name" value="HYDRANTOINASE/DIHYDROPYRIMIDINASE FAMILY MEMBER"/>
    <property type="match status" value="1"/>
</dbReference>